<evidence type="ECO:0000256" key="2">
    <source>
        <dbReference type="ARBA" id="ARBA00023157"/>
    </source>
</evidence>
<evidence type="ECO:0000259" key="5">
    <source>
        <dbReference type="PROSITE" id="PS51352"/>
    </source>
</evidence>
<name>A0A3R9NYP1_9BACI</name>
<dbReference type="InterPro" id="IPR036249">
    <property type="entry name" value="Thioredoxin-like_sf"/>
</dbReference>
<dbReference type="Proteomes" id="UP000275076">
    <property type="component" value="Unassembled WGS sequence"/>
</dbReference>
<comment type="similarity">
    <text evidence="1">Belongs to the thioredoxin family.</text>
</comment>
<dbReference type="Pfam" id="PF00085">
    <property type="entry name" value="Thioredoxin"/>
    <property type="match status" value="1"/>
</dbReference>
<dbReference type="OrthoDB" id="32134at2"/>
<accession>A0A3R9NYP1</accession>
<organism evidence="6 7">
    <name type="scientific">Salibacterium salarium</name>
    <dbReference type="NCBI Taxonomy" id="284579"/>
    <lineage>
        <taxon>Bacteria</taxon>
        <taxon>Bacillati</taxon>
        <taxon>Bacillota</taxon>
        <taxon>Bacilli</taxon>
        <taxon>Bacillales</taxon>
        <taxon>Bacillaceae</taxon>
    </lineage>
</organism>
<keyword evidence="4" id="KW-0812">Transmembrane</keyword>
<keyword evidence="3" id="KW-0676">Redox-active center</keyword>
<dbReference type="PROSITE" id="PS51352">
    <property type="entry name" value="THIOREDOXIN_2"/>
    <property type="match status" value="1"/>
</dbReference>
<keyword evidence="2" id="KW-1015">Disulfide bond</keyword>
<keyword evidence="4" id="KW-1133">Transmembrane helix</keyword>
<sequence length="144" mass="16712">MSLMLIVQGVDQVKKWIFLLSMFIVILSLGTYIVFENAKGKPLYNDINVQEFTDNIEESKYVVYVHKTSCPACQQMKPEINKVIDKHGYELDALNIENSDESNINFLKEYEIDKVPSIILYENGEEQARIVGYHDKEEIIDFVK</sequence>
<dbReference type="GO" id="GO:0015035">
    <property type="term" value="F:protein-disulfide reductase activity"/>
    <property type="evidence" value="ECO:0007669"/>
    <property type="project" value="TreeGrafter"/>
</dbReference>
<dbReference type="CDD" id="cd02947">
    <property type="entry name" value="TRX_family"/>
    <property type="match status" value="1"/>
</dbReference>
<dbReference type="EMBL" id="RBVX01000106">
    <property type="protein sequence ID" value="RSL29002.1"/>
    <property type="molecule type" value="Genomic_DNA"/>
</dbReference>
<dbReference type="GO" id="GO:0045454">
    <property type="term" value="P:cell redox homeostasis"/>
    <property type="evidence" value="ECO:0007669"/>
    <property type="project" value="TreeGrafter"/>
</dbReference>
<evidence type="ECO:0000256" key="1">
    <source>
        <dbReference type="ARBA" id="ARBA00008987"/>
    </source>
</evidence>
<dbReference type="PANTHER" id="PTHR45663">
    <property type="entry name" value="GEO12009P1"/>
    <property type="match status" value="1"/>
</dbReference>
<comment type="caution">
    <text evidence="6">The sequence shown here is derived from an EMBL/GenBank/DDBJ whole genome shotgun (WGS) entry which is preliminary data.</text>
</comment>
<protein>
    <submittedName>
        <fullName evidence="6">Thioredoxin</fullName>
    </submittedName>
</protein>
<evidence type="ECO:0000256" key="3">
    <source>
        <dbReference type="ARBA" id="ARBA00023284"/>
    </source>
</evidence>
<reference evidence="6 7" key="1">
    <citation type="submission" date="2018-10" db="EMBL/GenBank/DDBJ databases">
        <title>Draft genome sequence of Bacillus salarius IM0101, isolated from a hypersaline soil in Inner Mongolia, China.</title>
        <authorList>
            <person name="Yamprayoonswat W."/>
            <person name="Boonvisut S."/>
            <person name="Jumpathong W."/>
            <person name="Sittihan S."/>
            <person name="Ruangsuj P."/>
            <person name="Wanthongcharoen S."/>
            <person name="Thongpramul N."/>
            <person name="Pimmason S."/>
            <person name="Yu B."/>
            <person name="Yasawong M."/>
        </authorList>
    </citation>
    <scope>NUCLEOTIDE SEQUENCE [LARGE SCALE GENOMIC DNA]</scope>
    <source>
        <strain evidence="6 7">IM0101</strain>
    </source>
</reference>
<keyword evidence="7" id="KW-1185">Reference proteome</keyword>
<gene>
    <name evidence="6" type="ORF">D7Z54_33535</name>
</gene>
<dbReference type="AlphaFoldDB" id="A0A3R9NYP1"/>
<feature type="domain" description="Thioredoxin" evidence="5">
    <location>
        <begin position="24"/>
        <end position="144"/>
    </location>
</feature>
<evidence type="ECO:0000313" key="6">
    <source>
        <dbReference type="EMBL" id="RSL29002.1"/>
    </source>
</evidence>
<feature type="transmembrane region" description="Helical" evidence="4">
    <location>
        <begin position="16"/>
        <end position="35"/>
    </location>
</feature>
<dbReference type="GO" id="GO:0005829">
    <property type="term" value="C:cytosol"/>
    <property type="evidence" value="ECO:0007669"/>
    <property type="project" value="TreeGrafter"/>
</dbReference>
<evidence type="ECO:0000313" key="7">
    <source>
        <dbReference type="Proteomes" id="UP000275076"/>
    </source>
</evidence>
<dbReference type="Gene3D" id="3.40.30.10">
    <property type="entry name" value="Glutaredoxin"/>
    <property type="match status" value="1"/>
</dbReference>
<dbReference type="SUPFAM" id="SSF52833">
    <property type="entry name" value="Thioredoxin-like"/>
    <property type="match status" value="1"/>
</dbReference>
<dbReference type="PANTHER" id="PTHR45663:SF11">
    <property type="entry name" value="GEO12009P1"/>
    <property type="match status" value="1"/>
</dbReference>
<keyword evidence="4" id="KW-0472">Membrane</keyword>
<evidence type="ECO:0000256" key="4">
    <source>
        <dbReference type="SAM" id="Phobius"/>
    </source>
</evidence>
<proteinExistence type="inferred from homology"/>
<dbReference type="InterPro" id="IPR013766">
    <property type="entry name" value="Thioredoxin_domain"/>
</dbReference>